<evidence type="ECO:0000256" key="6">
    <source>
        <dbReference type="SAM" id="MobiDB-lite"/>
    </source>
</evidence>
<dbReference type="EMBL" id="NAJO01000019">
    <property type="protein sequence ID" value="OQO05445.1"/>
    <property type="molecule type" value="Genomic_DNA"/>
</dbReference>
<comment type="subcellular location">
    <subcellularLocation>
        <location evidence="1">Membrane</location>
        <topology evidence="1">Multi-pass membrane protein</topology>
    </subcellularLocation>
</comment>
<evidence type="ECO:0000256" key="1">
    <source>
        <dbReference type="ARBA" id="ARBA00004141"/>
    </source>
</evidence>
<keyword evidence="3 7" id="KW-0812">Transmembrane</keyword>
<evidence type="ECO:0000256" key="3">
    <source>
        <dbReference type="ARBA" id="ARBA00022692"/>
    </source>
</evidence>
<dbReference type="PANTHER" id="PTHR31123:SF4">
    <property type="entry name" value="PROTEIN ALCS"/>
    <property type="match status" value="1"/>
</dbReference>
<reference evidence="9" key="1">
    <citation type="submission" date="2017-03" db="EMBL/GenBank/DDBJ databases">
        <title>Genomes of endolithic fungi from Antarctica.</title>
        <authorList>
            <person name="Coleine C."/>
            <person name="Masonjones S."/>
            <person name="Stajich J.E."/>
        </authorList>
    </citation>
    <scope>NUCLEOTIDE SEQUENCE [LARGE SCALE GENOMIC DNA]</scope>
    <source>
        <strain evidence="9">CCFEE 5527</strain>
    </source>
</reference>
<feature type="transmembrane region" description="Helical" evidence="7">
    <location>
        <begin position="188"/>
        <end position="209"/>
    </location>
</feature>
<protein>
    <recommendedName>
        <fullName evidence="10">GPR1/FUN34/YaaH-class plasma membrane protein</fullName>
    </recommendedName>
</protein>
<name>A0A1V8T1Y9_9PEZI</name>
<evidence type="ECO:0000313" key="9">
    <source>
        <dbReference type="Proteomes" id="UP000192596"/>
    </source>
</evidence>
<proteinExistence type="inferred from homology"/>
<dbReference type="AlphaFoldDB" id="A0A1V8T1Y9"/>
<dbReference type="GO" id="GO:0015123">
    <property type="term" value="F:acetate transmembrane transporter activity"/>
    <property type="evidence" value="ECO:0007669"/>
    <property type="project" value="TreeGrafter"/>
</dbReference>
<dbReference type="Pfam" id="PF01184">
    <property type="entry name" value="Gpr1_Fun34_YaaH"/>
    <property type="match status" value="1"/>
</dbReference>
<keyword evidence="9" id="KW-1185">Reference proteome</keyword>
<dbReference type="GO" id="GO:0005886">
    <property type="term" value="C:plasma membrane"/>
    <property type="evidence" value="ECO:0007669"/>
    <property type="project" value="TreeGrafter"/>
</dbReference>
<dbReference type="InterPro" id="IPR000791">
    <property type="entry name" value="Gpr1/Fun34/SatP-like"/>
</dbReference>
<feature type="region of interest" description="Disordered" evidence="6">
    <location>
        <begin position="1"/>
        <end position="24"/>
    </location>
</feature>
<accession>A0A1V8T1Y9</accession>
<gene>
    <name evidence="8" type="ORF">B0A48_09214</name>
</gene>
<dbReference type="Proteomes" id="UP000192596">
    <property type="component" value="Unassembled WGS sequence"/>
</dbReference>
<evidence type="ECO:0000256" key="4">
    <source>
        <dbReference type="ARBA" id="ARBA00022989"/>
    </source>
</evidence>
<feature type="transmembrane region" description="Helical" evidence="7">
    <location>
        <begin position="221"/>
        <end position="243"/>
    </location>
</feature>
<feature type="transmembrane region" description="Helical" evidence="7">
    <location>
        <begin position="97"/>
        <end position="127"/>
    </location>
</feature>
<keyword evidence="4 7" id="KW-1133">Transmembrane helix</keyword>
<comment type="caution">
    <text evidence="8">The sequence shown here is derived from an EMBL/GenBank/DDBJ whole genome shotgun (WGS) entry which is preliminary data.</text>
</comment>
<comment type="similarity">
    <text evidence="2">Belongs to the acetate uptake transporter (AceTr) (TC 2.A.96) family.</text>
</comment>
<keyword evidence="5 7" id="KW-0472">Membrane</keyword>
<organism evidence="8 9">
    <name type="scientific">Cryoendolithus antarcticus</name>
    <dbReference type="NCBI Taxonomy" id="1507870"/>
    <lineage>
        <taxon>Eukaryota</taxon>
        <taxon>Fungi</taxon>
        <taxon>Dikarya</taxon>
        <taxon>Ascomycota</taxon>
        <taxon>Pezizomycotina</taxon>
        <taxon>Dothideomycetes</taxon>
        <taxon>Dothideomycetidae</taxon>
        <taxon>Cladosporiales</taxon>
        <taxon>Cladosporiaceae</taxon>
        <taxon>Cryoendolithus</taxon>
    </lineage>
</organism>
<dbReference type="InParanoid" id="A0A1V8T1Y9"/>
<dbReference type="InterPro" id="IPR051633">
    <property type="entry name" value="AceTr"/>
</dbReference>
<evidence type="ECO:0008006" key="10">
    <source>
        <dbReference type="Google" id="ProtNLM"/>
    </source>
</evidence>
<sequence>MADKFDMADLESGRHVQDTTSPMSRQMTAMTLTNEQYERLFFQPSAPKRGDASKRFANPSLLGLLGFLIPYTSTILTLCQFQGAVPPTTLVGLTGDYYFLGGIAMVIAGLGEFVLGNTFPFAVFIIYGAHWCSLGYTQDPIHNTLEPFGGASAALGAEYQSSQCFHNITMALVSFVFLIGTLRVNVPFVLTFVGLVGLFSFIAAADAFVPHIKTAADEVHLFTLLKAAGGFGFLGLICGWYLAIIEICETVQLPCPLPVFDLSSKVFPPKKKEISKET</sequence>
<evidence type="ECO:0000256" key="2">
    <source>
        <dbReference type="ARBA" id="ARBA00005587"/>
    </source>
</evidence>
<evidence type="ECO:0000313" key="8">
    <source>
        <dbReference type="EMBL" id="OQO05445.1"/>
    </source>
</evidence>
<dbReference type="STRING" id="1507870.A0A1V8T1Y9"/>
<evidence type="ECO:0000256" key="7">
    <source>
        <dbReference type="SAM" id="Phobius"/>
    </source>
</evidence>
<feature type="compositionally biased region" description="Basic and acidic residues" evidence="6">
    <location>
        <begin position="1"/>
        <end position="17"/>
    </location>
</feature>
<dbReference type="PANTHER" id="PTHR31123">
    <property type="entry name" value="ACCUMULATION OF DYADS PROTEIN 2-RELATED"/>
    <property type="match status" value="1"/>
</dbReference>
<feature type="transmembrane region" description="Helical" evidence="7">
    <location>
        <begin position="164"/>
        <end position="182"/>
    </location>
</feature>
<evidence type="ECO:0000256" key="5">
    <source>
        <dbReference type="ARBA" id="ARBA00023136"/>
    </source>
</evidence>
<feature type="transmembrane region" description="Helical" evidence="7">
    <location>
        <begin position="61"/>
        <end position="85"/>
    </location>
</feature>
<dbReference type="OrthoDB" id="3648309at2759"/>